<dbReference type="EMBL" id="JBBHJZ010000003">
    <property type="protein sequence ID" value="MEJ5977777.1"/>
    <property type="molecule type" value="Genomic_DNA"/>
</dbReference>
<keyword evidence="2" id="KW-0067">ATP-binding</keyword>
<dbReference type="InterPro" id="IPR027417">
    <property type="entry name" value="P-loop_NTPase"/>
</dbReference>
<dbReference type="PANTHER" id="PTHR34301">
    <property type="entry name" value="DNA-BINDING PROTEIN-RELATED"/>
    <property type="match status" value="1"/>
</dbReference>
<sequence length="448" mass="49435">MPNFLRRFIGWLTGDTADAGPKLLTWIGDEPLPEKPAPAPAPVSAPVIRHPASKSQRVRIVRAFDSSMPVEDRSGLSGRGTELSRLTNAVIEQGKHALVFGGRGSGKTSLSRVFGELADEARFLVLYHSVSGDLDFRELMAPFVHELVAVASQGRRSIVAPEGGASARLLADWMALHFDQDIVLLLDEFDRIRDPRTKEELASLMKLLSDMRLPIRLFIIGIAGDIEELVVGHPSLRRHMEAIQLGTISRADLDHLLDHCCAVAGMTIDRDAREVLVRAAMGSAYHLRLFGMHAALRAEERQSLQITEAEVGTGLTKALLEWAMISRETHDWFRHLLNAPGAIPDQLGAVAVLASYAGQFDGAAVADALRSIGVPEHQITARSETLMQQLERVTDPVGSRGARMFRDNLSAQFLMLMVARRQQIFDEEVSHQRHDMSLAFQEVGEAFR</sequence>
<dbReference type="Proteomes" id="UP001361239">
    <property type="component" value="Unassembled WGS sequence"/>
</dbReference>
<evidence type="ECO:0000259" key="1">
    <source>
        <dbReference type="SMART" id="SM00382"/>
    </source>
</evidence>
<dbReference type="SUPFAM" id="SSF52540">
    <property type="entry name" value="P-loop containing nucleoside triphosphate hydrolases"/>
    <property type="match status" value="1"/>
</dbReference>
<dbReference type="SMART" id="SM00382">
    <property type="entry name" value="AAA"/>
    <property type="match status" value="1"/>
</dbReference>
<name>A0ABU8RXG1_9SPHN</name>
<dbReference type="InterPro" id="IPR003593">
    <property type="entry name" value="AAA+_ATPase"/>
</dbReference>
<comment type="caution">
    <text evidence="2">The sequence shown here is derived from an EMBL/GenBank/DDBJ whole genome shotgun (WGS) entry which is preliminary data.</text>
</comment>
<organism evidence="2 3">
    <name type="scientific">Novosphingobium anseongense</name>
    <dbReference type="NCBI Taxonomy" id="3133436"/>
    <lineage>
        <taxon>Bacteria</taxon>
        <taxon>Pseudomonadati</taxon>
        <taxon>Pseudomonadota</taxon>
        <taxon>Alphaproteobacteria</taxon>
        <taxon>Sphingomonadales</taxon>
        <taxon>Sphingomonadaceae</taxon>
        <taxon>Novosphingobium</taxon>
    </lineage>
</organism>
<keyword evidence="3" id="KW-1185">Reference proteome</keyword>
<keyword evidence="2" id="KW-0547">Nucleotide-binding</keyword>
<dbReference type="InterPro" id="IPR049052">
    <property type="entry name" value="nSTAND1"/>
</dbReference>
<dbReference type="GO" id="GO:0005524">
    <property type="term" value="F:ATP binding"/>
    <property type="evidence" value="ECO:0007669"/>
    <property type="project" value="UniProtKB-KW"/>
</dbReference>
<evidence type="ECO:0000313" key="3">
    <source>
        <dbReference type="Proteomes" id="UP001361239"/>
    </source>
</evidence>
<gene>
    <name evidence="2" type="ORF">WG901_14100</name>
</gene>
<feature type="domain" description="AAA+ ATPase" evidence="1">
    <location>
        <begin position="93"/>
        <end position="246"/>
    </location>
</feature>
<accession>A0ABU8RXG1</accession>
<protein>
    <submittedName>
        <fullName evidence="2">ATP-binding protein</fullName>
    </submittedName>
</protein>
<dbReference type="Pfam" id="PF20703">
    <property type="entry name" value="nSTAND1"/>
    <property type="match status" value="1"/>
</dbReference>
<reference evidence="2 3" key="1">
    <citation type="submission" date="2024-03" db="EMBL/GenBank/DDBJ databases">
        <authorList>
            <person name="Jo J.-H."/>
        </authorList>
    </citation>
    <scope>NUCLEOTIDE SEQUENCE [LARGE SCALE GENOMIC DNA]</scope>
    <source>
        <strain evidence="2 3">PS1R-30</strain>
    </source>
</reference>
<proteinExistence type="predicted"/>
<dbReference type="Gene3D" id="3.40.50.300">
    <property type="entry name" value="P-loop containing nucleotide triphosphate hydrolases"/>
    <property type="match status" value="1"/>
</dbReference>
<evidence type="ECO:0000313" key="2">
    <source>
        <dbReference type="EMBL" id="MEJ5977777.1"/>
    </source>
</evidence>
<dbReference type="RefSeq" id="WP_339587732.1">
    <property type="nucleotide sequence ID" value="NZ_JBBHJZ010000003.1"/>
</dbReference>
<dbReference type="PANTHER" id="PTHR34301:SF8">
    <property type="entry name" value="ATPASE DOMAIN-CONTAINING PROTEIN"/>
    <property type="match status" value="1"/>
</dbReference>